<evidence type="ECO:0000256" key="1">
    <source>
        <dbReference type="SAM" id="Coils"/>
    </source>
</evidence>
<keyword evidence="2" id="KW-0812">Transmembrane</keyword>
<reference evidence="3 4" key="1">
    <citation type="submission" date="2016-04" db="EMBL/GenBank/DDBJ databases">
        <title>Genome analyses suggest a sexual origin of heterokaryosis in a supposedly ancient asexual fungus.</title>
        <authorList>
            <person name="Ropars J."/>
            <person name="Sedzielewska K."/>
            <person name="Noel J."/>
            <person name="Charron P."/>
            <person name="Farinelli L."/>
            <person name="Marton T."/>
            <person name="Kruger M."/>
            <person name="Pelin A."/>
            <person name="Brachmann A."/>
            <person name="Corradi N."/>
        </authorList>
    </citation>
    <scope>NUCLEOTIDE SEQUENCE [LARGE SCALE GENOMIC DNA]</scope>
    <source>
        <strain evidence="3 4">C2</strain>
    </source>
</reference>
<protein>
    <submittedName>
        <fullName evidence="3">Uncharacterized protein</fullName>
    </submittedName>
</protein>
<accession>A0A2N1MIA7</accession>
<sequence>MYLKQNSLKNRSDYFLPIRELNKMNQLTCCKLMFGISLLIILNGVTILAFFNYSLGLKNQQVQLEINSGNAIQETHKLKMEIKKLETEIERLTLTFAQTTGNLFQLYANPNLRLFFTPPFANQPHEQPEAPQGKNVDSKKK</sequence>
<dbReference type="AlphaFoldDB" id="A0A2N1MIA7"/>
<dbReference type="VEuPathDB" id="FungiDB:RhiirFUN_005661"/>
<organism evidence="3 4">
    <name type="scientific">Rhizophagus irregularis</name>
    <dbReference type="NCBI Taxonomy" id="588596"/>
    <lineage>
        <taxon>Eukaryota</taxon>
        <taxon>Fungi</taxon>
        <taxon>Fungi incertae sedis</taxon>
        <taxon>Mucoromycota</taxon>
        <taxon>Glomeromycotina</taxon>
        <taxon>Glomeromycetes</taxon>
        <taxon>Glomerales</taxon>
        <taxon>Glomeraceae</taxon>
        <taxon>Rhizophagus</taxon>
    </lineage>
</organism>
<keyword evidence="1" id="KW-0175">Coiled coil</keyword>
<feature type="transmembrane region" description="Helical" evidence="2">
    <location>
        <begin position="32"/>
        <end position="53"/>
    </location>
</feature>
<reference evidence="3 4" key="2">
    <citation type="submission" date="2017-10" db="EMBL/GenBank/DDBJ databases">
        <title>Extensive intraspecific genome diversity in a model arbuscular mycorrhizal fungus.</title>
        <authorList>
            <person name="Chen E.C.H."/>
            <person name="Morin E."/>
            <person name="Baudet D."/>
            <person name="Noel J."/>
            <person name="Ndikumana S."/>
            <person name="Charron P."/>
            <person name="St-Onge C."/>
            <person name="Giorgi J."/>
            <person name="Grigoriev I.V."/>
            <person name="Roux C."/>
            <person name="Martin F.M."/>
            <person name="Corradi N."/>
        </authorList>
    </citation>
    <scope>NUCLEOTIDE SEQUENCE [LARGE SCALE GENOMIC DNA]</scope>
    <source>
        <strain evidence="3 4">C2</strain>
    </source>
</reference>
<dbReference type="VEuPathDB" id="FungiDB:FUN_005945"/>
<feature type="coiled-coil region" evidence="1">
    <location>
        <begin position="75"/>
        <end position="102"/>
    </location>
</feature>
<dbReference type="EMBL" id="LLXL01002241">
    <property type="protein sequence ID" value="PKK61373.1"/>
    <property type="molecule type" value="Genomic_DNA"/>
</dbReference>
<keyword evidence="2" id="KW-0472">Membrane</keyword>
<proteinExistence type="predicted"/>
<comment type="caution">
    <text evidence="3">The sequence shown here is derived from an EMBL/GenBank/DDBJ whole genome shotgun (WGS) entry which is preliminary data.</text>
</comment>
<keyword evidence="2" id="KW-1133">Transmembrane helix</keyword>
<dbReference type="Proteomes" id="UP000233469">
    <property type="component" value="Unassembled WGS sequence"/>
</dbReference>
<evidence type="ECO:0000313" key="3">
    <source>
        <dbReference type="EMBL" id="PKK61373.1"/>
    </source>
</evidence>
<gene>
    <name evidence="3" type="ORF">RhiirC2_791893</name>
</gene>
<evidence type="ECO:0000313" key="4">
    <source>
        <dbReference type="Proteomes" id="UP000233469"/>
    </source>
</evidence>
<evidence type="ECO:0000256" key="2">
    <source>
        <dbReference type="SAM" id="Phobius"/>
    </source>
</evidence>
<dbReference type="VEuPathDB" id="FungiDB:RhiirA1_474084"/>
<name>A0A2N1MIA7_9GLOM</name>